<reference evidence="2" key="2">
    <citation type="submission" date="2020-05" db="UniProtKB">
        <authorList>
            <consortium name="EnsemblMetazoa"/>
        </authorList>
    </citation>
    <scope>IDENTIFICATION</scope>
    <source>
        <strain evidence="2">wikel</strain>
    </source>
</reference>
<organism>
    <name type="scientific">Ixodes scapularis</name>
    <name type="common">Black-legged tick</name>
    <name type="synonym">Deer tick</name>
    <dbReference type="NCBI Taxonomy" id="6945"/>
    <lineage>
        <taxon>Eukaryota</taxon>
        <taxon>Metazoa</taxon>
        <taxon>Ecdysozoa</taxon>
        <taxon>Arthropoda</taxon>
        <taxon>Chelicerata</taxon>
        <taxon>Arachnida</taxon>
        <taxon>Acari</taxon>
        <taxon>Parasitiformes</taxon>
        <taxon>Ixodida</taxon>
        <taxon>Ixodoidea</taxon>
        <taxon>Ixodidae</taxon>
        <taxon>Ixodinae</taxon>
        <taxon>Ixodes</taxon>
    </lineage>
</organism>
<dbReference type="VEuPathDB" id="VectorBase:ISCP_036963"/>
<sequence>MHLNQLKWSAPWEPHHNVQGKVMKPNLVVTKGAMAVIIDLFVVSTGMELAFLHEQKAATYTFPHLLQQFHEN</sequence>
<protein>
    <submittedName>
        <fullName evidence="1 2">Uncharacterized protein</fullName>
    </submittedName>
</protein>
<dbReference type="InParanoid" id="B7Q0F9"/>
<dbReference type="PaxDb" id="6945-B7Q0F9"/>
<dbReference type="HOGENOM" id="CLU_179542_0_0_1"/>
<reference evidence="1 3" key="1">
    <citation type="submission" date="2008-03" db="EMBL/GenBank/DDBJ databases">
        <title>Annotation of Ixodes scapularis.</title>
        <authorList>
            <consortium name="Ixodes scapularis Genome Project Consortium"/>
            <person name="Caler E."/>
            <person name="Hannick L.I."/>
            <person name="Bidwell S."/>
            <person name="Joardar V."/>
            <person name="Thiagarajan M."/>
            <person name="Amedeo P."/>
            <person name="Galinsky K.J."/>
            <person name="Schobel S."/>
            <person name="Inman J."/>
            <person name="Hostetler J."/>
            <person name="Miller J."/>
            <person name="Hammond M."/>
            <person name="Megy K."/>
            <person name="Lawson D."/>
            <person name="Kodira C."/>
            <person name="Sutton G."/>
            <person name="Meyer J."/>
            <person name="Hill C.A."/>
            <person name="Birren B."/>
            <person name="Nene V."/>
            <person name="Collins F."/>
            <person name="Alarcon-Chaidez F."/>
            <person name="Wikel S."/>
            <person name="Strausberg R."/>
        </authorList>
    </citation>
    <scope>NUCLEOTIDE SEQUENCE [LARGE SCALE GENOMIC DNA]</scope>
    <source>
        <strain evidence="3">Wikel</strain>
        <strain evidence="1">Wikel colony</strain>
    </source>
</reference>
<dbReference type="VEuPathDB" id="VectorBase:ISCW008824"/>
<evidence type="ECO:0000313" key="1">
    <source>
        <dbReference type="EMBL" id="EEC12331.1"/>
    </source>
</evidence>
<evidence type="ECO:0000313" key="2">
    <source>
        <dbReference type="EnsemblMetazoa" id="ISCW008824-PA"/>
    </source>
</evidence>
<accession>B7Q0F9</accession>
<proteinExistence type="predicted"/>
<dbReference type="OrthoDB" id="8197512at2759"/>
<dbReference type="AlphaFoldDB" id="B7Q0F9"/>
<dbReference type="EMBL" id="DS831993">
    <property type="protein sequence ID" value="EEC12331.1"/>
    <property type="molecule type" value="Genomic_DNA"/>
</dbReference>
<gene>
    <name evidence="1" type="ORF">IscW_ISCW008824</name>
</gene>
<dbReference type="Proteomes" id="UP000001555">
    <property type="component" value="Unassembled WGS sequence"/>
</dbReference>
<dbReference type="VEuPathDB" id="VectorBase:ISCI008824"/>
<dbReference type="EMBL" id="ABJB010732671">
    <property type="status" value="NOT_ANNOTATED_CDS"/>
    <property type="molecule type" value="Genomic_DNA"/>
</dbReference>
<dbReference type="EnsemblMetazoa" id="ISCW008824-RA">
    <property type="protein sequence ID" value="ISCW008824-PA"/>
    <property type="gene ID" value="ISCW008824"/>
</dbReference>
<name>B7Q0F9_IXOSC</name>
<evidence type="ECO:0000313" key="3">
    <source>
        <dbReference type="Proteomes" id="UP000001555"/>
    </source>
</evidence>
<keyword evidence="3" id="KW-1185">Reference proteome</keyword>